<feature type="transmembrane region" description="Helical" evidence="10">
    <location>
        <begin position="448"/>
        <end position="468"/>
    </location>
</feature>
<feature type="transmembrane region" description="Helical" evidence="10">
    <location>
        <begin position="12"/>
        <end position="30"/>
    </location>
</feature>
<feature type="transmembrane region" description="Helical" evidence="10">
    <location>
        <begin position="259"/>
        <end position="281"/>
    </location>
</feature>
<evidence type="ECO:0000256" key="10">
    <source>
        <dbReference type="SAM" id="Phobius"/>
    </source>
</evidence>
<evidence type="ECO:0000256" key="1">
    <source>
        <dbReference type="ARBA" id="ARBA00004477"/>
    </source>
</evidence>
<organism evidence="11 12">
    <name type="scientific">Phytophthora oleae</name>
    <dbReference type="NCBI Taxonomy" id="2107226"/>
    <lineage>
        <taxon>Eukaryota</taxon>
        <taxon>Sar</taxon>
        <taxon>Stramenopiles</taxon>
        <taxon>Oomycota</taxon>
        <taxon>Peronosporomycetes</taxon>
        <taxon>Peronosporales</taxon>
        <taxon>Peronosporaceae</taxon>
        <taxon>Phytophthora</taxon>
    </lineage>
</organism>
<name>A0ABD3FQP3_9STRA</name>
<feature type="transmembrane region" description="Helical" evidence="10">
    <location>
        <begin position="50"/>
        <end position="76"/>
    </location>
</feature>
<feature type="transmembrane region" description="Helical" evidence="10">
    <location>
        <begin position="127"/>
        <end position="147"/>
    </location>
</feature>
<dbReference type="EC" id="2.7.1.108" evidence="3"/>
<proteinExistence type="inferred from homology"/>
<comment type="similarity">
    <text evidence="2">Belongs to the polyprenol kinase family.</text>
</comment>
<sequence length="605" mass="65366">MRKAASESRRAQVTEALVLLLTGGWVTHLIEKEQQQQDNEAEASLQAEQRLLQAATMSHVLFILHVLGFIGGLWSIHRPQTLSLTLRASSRQERDAGLVVGCVLPPLVLLSRFLAEIYQGETFSSFTYFYAWTSISIGVSVLLKVAVFGTVTSFSVNVLVDALLLPVAFALVSPVEAEWRFVLATGGRIVVGAVLAAEFKLLPRSFTVGEAVLVAQGIGLCALDLVLFTLNRLSEYDIIDLPPNVFHPWLIFDVDRPRYALALEVGMLGSLLVCVALIPLLQSYGAPSPTTVVQPVPLKGCVAFILTAVVVVAGVVYPWSCFLLETWNPFAWLFDFLTESNSLQSLPVPPRFALMGYWATCLVILVPLFGFISTHFALRNIVARKLFHLLVVLMLGPASLFDSSMLSLSYGVALSVFFLVECVRALSLPPFGRVIAEFMRSFIDYREAGLVILTHSYLLLGCALPLWLAPSSSTSSLLVLNAGILALGVGDAMGAVVGSSIGKHKIFGSKTMEGSAAVFLSLLLASVLLHYDQSSINGKYTQLMLLVAAVFLTTVLEAATAQIDNLVLPLFFFTACNLGTYSNVSELSAYSSPSIACTIVSMGAA</sequence>
<keyword evidence="7" id="KW-0256">Endoplasmic reticulum</keyword>
<dbReference type="EMBL" id="JBIMZQ010000010">
    <property type="protein sequence ID" value="KAL3668766.1"/>
    <property type="molecule type" value="Genomic_DNA"/>
</dbReference>
<evidence type="ECO:0000256" key="9">
    <source>
        <dbReference type="ARBA" id="ARBA00023136"/>
    </source>
</evidence>
<evidence type="ECO:0000256" key="5">
    <source>
        <dbReference type="ARBA" id="ARBA00022692"/>
    </source>
</evidence>
<keyword evidence="5 10" id="KW-0812">Transmembrane</keyword>
<feature type="transmembrane region" description="Helical" evidence="10">
    <location>
        <begin position="385"/>
        <end position="401"/>
    </location>
</feature>
<keyword evidence="9 10" id="KW-0472">Membrane</keyword>
<feature type="transmembrane region" description="Helical" evidence="10">
    <location>
        <begin position="211"/>
        <end position="230"/>
    </location>
</feature>
<feature type="transmembrane region" description="Helical" evidence="10">
    <location>
        <begin position="179"/>
        <end position="199"/>
    </location>
</feature>
<feature type="transmembrane region" description="Helical" evidence="10">
    <location>
        <begin position="154"/>
        <end position="173"/>
    </location>
</feature>
<evidence type="ECO:0000256" key="7">
    <source>
        <dbReference type="ARBA" id="ARBA00022824"/>
    </source>
</evidence>
<dbReference type="GO" id="GO:0004168">
    <property type="term" value="F:dolichol kinase activity"/>
    <property type="evidence" value="ECO:0007669"/>
    <property type="project" value="UniProtKB-EC"/>
</dbReference>
<keyword evidence="6" id="KW-0418">Kinase</keyword>
<evidence type="ECO:0000256" key="8">
    <source>
        <dbReference type="ARBA" id="ARBA00022989"/>
    </source>
</evidence>
<evidence type="ECO:0000256" key="2">
    <source>
        <dbReference type="ARBA" id="ARBA00010794"/>
    </source>
</evidence>
<dbReference type="PANTHER" id="PTHR13205">
    <property type="entry name" value="TRANSMEMBRANE PROTEIN 15-RELATED"/>
    <property type="match status" value="1"/>
</dbReference>
<gene>
    <name evidence="11" type="ORF">V7S43_006061</name>
</gene>
<keyword evidence="4" id="KW-0808">Transferase</keyword>
<comment type="subcellular location">
    <subcellularLocation>
        <location evidence="1">Endoplasmic reticulum membrane</location>
        <topology evidence="1">Multi-pass membrane protein</topology>
    </subcellularLocation>
</comment>
<keyword evidence="12" id="KW-1185">Reference proteome</keyword>
<dbReference type="GO" id="GO:0005789">
    <property type="term" value="C:endoplasmic reticulum membrane"/>
    <property type="evidence" value="ECO:0007669"/>
    <property type="project" value="UniProtKB-SubCell"/>
</dbReference>
<feature type="transmembrane region" description="Helical" evidence="10">
    <location>
        <begin position="301"/>
        <end position="320"/>
    </location>
</feature>
<comment type="caution">
    <text evidence="11">The sequence shown here is derived from an EMBL/GenBank/DDBJ whole genome shotgun (WGS) entry which is preliminary data.</text>
</comment>
<protein>
    <recommendedName>
        <fullName evidence="3">dolichol kinase</fullName>
        <ecNumber evidence="3">2.7.1.108</ecNumber>
    </recommendedName>
</protein>
<evidence type="ECO:0000256" key="3">
    <source>
        <dbReference type="ARBA" id="ARBA00012132"/>
    </source>
</evidence>
<evidence type="ECO:0000313" key="12">
    <source>
        <dbReference type="Proteomes" id="UP001632037"/>
    </source>
</evidence>
<feature type="transmembrane region" description="Helical" evidence="10">
    <location>
        <begin position="355"/>
        <end position="378"/>
    </location>
</feature>
<feature type="transmembrane region" description="Helical" evidence="10">
    <location>
        <begin position="514"/>
        <end position="531"/>
    </location>
</feature>
<dbReference type="PANTHER" id="PTHR13205:SF15">
    <property type="entry name" value="DOLICHOL KINASE"/>
    <property type="match status" value="1"/>
</dbReference>
<dbReference type="AlphaFoldDB" id="A0ABD3FQP3"/>
<dbReference type="Proteomes" id="UP001632037">
    <property type="component" value="Unassembled WGS sequence"/>
</dbReference>
<evidence type="ECO:0000256" key="6">
    <source>
        <dbReference type="ARBA" id="ARBA00022777"/>
    </source>
</evidence>
<feature type="transmembrane region" description="Helical" evidence="10">
    <location>
        <begin position="96"/>
        <end position="115"/>
    </location>
</feature>
<evidence type="ECO:0000256" key="4">
    <source>
        <dbReference type="ARBA" id="ARBA00022679"/>
    </source>
</evidence>
<accession>A0ABD3FQP3</accession>
<feature type="transmembrane region" description="Helical" evidence="10">
    <location>
        <begin position="480"/>
        <end position="502"/>
    </location>
</feature>
<keyword evidence="8 10" id="KW-1133">Transmembrane helix</keyword>
<evidence type="ECO:0000313" key="11">
    <source>
        <dbReference type="EMBL" id="KAL3668766.1"/>
    </source>
</evidence>
<reference evidence="11 12" key="1">
    <citation type="submission" date="2024-09" db="EMBL/GenBank/DDBJ databases">
        <title>Genome sequencing and assembly of Phytophthora oleae, isolate VK10A, causative agent of rot of olive drupes.</title>
        <authorList>
            <person name="Conti Taguali S."/>
            <person name="Riolo M."/>
            <person name="La Spada F."/>
            <person name="Cacciola S.O."/>
            <person name="Dionisio G."/>
        </authorList>
    </citation>
    <scope>NUCLEOTIDE SEQUENCE [LARGE SCALE GENOMIC DNA]</scope>
    <source>
        <strain evidence="11 12">VK10A</strain>
    </source>
</reference>
<dbReference type="InterPro" id="IPR032974">
    <property type="entry name" value="Polypren_kinase"/>
</dbReference>
<feature type="transmembrane region" description="Helical" evidence="10">
    <location>
        <begin position="543"/>
        <end position="559"/>
    </location>
</feature>